<keyword evidence="2" id="KW-0175">Coiled coil</keyword>
<keyword evidence="4" id="KW-1185">Reference proteome</keyword>
<keyword evidence="1" id="KW-0853">WD repeat</keyword>
<organism evidence="3 4">
    <name type="scientific">Paramecium octaurelia</name>
    <dbReference type="NCBI Taxonomy" id="43137"/>
    <lineage>
        <taxon>Eukaryota</taxon>
        <taxon>Sar</taxon>
        <taxon>Alveolata</taxon>
        <taxon>Ciliophora</taxon>
        <taxon>Intramacronucleata</taxon>
        <taxon>Oligohymenophorea</taxon>
        <taxon>Peniculida</taxon>
        <taxon>Parameciidae</taxon>
        <taxon>Paramecium</taxon>
    </lineage>
</organism>
<dbReference type="PROSITE" id="PS50294">
    <property type="entry name" value="WD_REPEATS_REGION"/>
    <property type="match status" value="1"/>
</dbReference>
<dbReference type="PANTHER" id="PTHR19920:SF0">
    <property type="entry name" value="CYTOSOLIC IRON-SULFUR PROTEIN ASSEMBLY PROTEIN CIAO1-RELATED"/>
    <property type="match status" value="1"/>
</dbReference>
<reference evidence="3" key="1">
    <citation type="submission" date="2021-01" db="EMBL/GenBank/DDBJ databases">
        <authorList>
            <consortium name="Genoscope - CEA"/>
            <person name="William W."/>
        </authorList>
    </citation>
    <scope>NUCLEOTIDE SEQUENCE</scope>
</reference>
<dbReference type="GO" id="GO:0016226">
    <property type="term" value="P:iron-sulfur cluster assembly"/>
    <property type="evidence" value="ECO:0007669"/>
    <property type="project" value="TreeGrafter"/>
</dbReference>
<comment type="caution">
    <text evidence="3">The sequence shown here is derived from an EMBL/GenBank/DDBJ whole genome shotgun (WGS) entry which is preliminary data.</text>
</comment>
<dbReference type="AlphaFoldDB" id="A0A8S1XUZ1"/>
<dbReference type="EMBL" id="CAJJDP010000136">
    <property type="protein sequence ID" value="CAD8205199.1"/>
    <property type="molecule type" value="Genomic_DNA"/>
</dbReference>
<feature type="repeat" description="WD" evidence="1">
    <location>
        <begin position="322"/>
        <end position="363"/>
    </location>
</feature>
<sequence>MIQSRMIEKEEDLHCSLKHKLPVLMIVCDGKLKRNERLLCSECLENFDSKVQLLSFKKAMQNIQEYQKQKKENIETFIMIRIKLIEELQKDLYLLRSNVIQLLDQLIGNVDEWIKHIIQIGQQNVTYSFYNELDNLINKNKFEEFCQRSQIDNMNAWNKKIEKKLALFNSFQESQKCEQILQNFRNINGLSENIRDQKLIQPQQGVIEVCNQQRLLGEQLMMYKQAEFNLIDYQSQIDAWCCAIVFNKDGSIMISSDGCEIKIWKFEQGTFKLSNSYKEHSNPIKCLIHSKKTNNFISGDNNSQIICWQQTNRNDWNWSQPFKQHNNSINCFLLNKQEDQLISGGMDHKIIVWKVGFSKNVLTFLYSLDQHINRVNSLSFNQSETVLASSGYGEFIIWEKGVLGKLEFKYKQMLQDGQKIHFINDKQLLWVNKKMNNILVFELFNGVFKQNANKTITLIENNECDDSTLFPIINNKERNVLLLRHKQHIYLIRQLNDDTFNIVASLKFLTTEIYGTMTNNGQYLVVWDNKFKKYSSYEIFYK</sequence>
<evidence type="ECO:0000256" key="1">
    <source>
        <dbReference type="PROSITE-ProRule" id="PRU00221"/>
    </source>
</evidence>
<dbReference type="Proteomes" id="UP000683925">
    <property type="component" value="Unassembled WGS sequence"/>
</dbReference>
<protein>
    <submittedName>
        <fullName evidence="3">Uncharacterized protein</fullName>
    </submittedName>
</protein>
<dbReference type="SMART" id="SM00320">
    <property type="entry name" value="WD40"/>
    <property type="match status" value="4"/>
</dbReference>
<dbReference type="GO" id="GO:0097361">
    <property type="term" value="C:cytosolic [4Fe-4S] assembly targeting complex"/>
    <property type="evidence" value="ECO:0007669"/>
    <property type="project" value="TreeGrafter"/>
</dbReference>
<accession>A0A8S1XUZ1</accession>
<gene>
    <name evidence="3" type="ORF">POCTA_138.1.T1350006</name>
</gene>
<dbReference type="PROSITE" id="PS50082">
    <property type="entry name" value="WD_REPEATS_2"/>
    <property type="match status" value="1"/>
</dbReference>
<evidence type="ECO:0000313" key="3">
    <source>
        <dbReference type="EMBL" id="CAD8205199.1"/>
    </source>
</evidence>
<dbReference type="PANTHER" id="PTHR19920">
    <property type="entry name" value="WD40 PROTEIN CIAO1"/>
    <property type="match status" value="1"/>
</dbReference>
<dbReference type="OrthoDB" id="306990at2759"/>
<evidence type="ECO:0000256" key="2">
    <source>
        <dbReference type="SAM" id="Coils"/>
    </source>
</evidence>
<evidence type="ECO:0000313" key="4">
    <source>
        <dbReference type="Proteomes" id="UP000683925"/>
    </source>
</evidence>
<feature type="coiled-coil region" evidence="2">
    <location>
        <begin position="56"/>
        <end position="105"/>
    </location>
</feature>
<proteinExistence type="predicted"/>
<name>A0A8S1XUZ1_PAROT</name>
<dbReference type="Pfam" id="PF00400">
    <property type="entry name" value="WD40"/>
    <property type="match status" value="3"/>
</dbReference>
<dbReference type="InterPro" id="IPR001680">
    <property type="entry name" value="WD40_rpt"/>
</dbReference>